<gene>
    <name evidence="10" type="ORF">A3A60_04890</name>
</gene>
<dbReference type="InterPro" id="IPR050250">
    <property type="entry name" value="Macrolide_Exporter_MacB"/>
</dbReference>
<evidence type="ECO:0000256" key="3">
    <source>
        <dbReference type="ARBA" id="ARBA00022692"/>
    </source>
</evidence>
<keyword evidence="4 7" id="KW-1133">Transmembrane helix</keyword>
<feature type="domain" description="ABC3 transporter permease C-terminal" evidence="8">
    <location>
        <begin position="279"/>
        <end position="389"/>
    </location>
</feature>
<evidence type="ECO:0000256" key="1">
    <source>
        <dbReference type="ARBA" id="ARBA00004651"/>
    </source>
</evidence>
<keyword evidence="2" id="KW-1003">Cell membrane</keyword>
<keyword evidence="5 7" id="KW-0472">Membrane</keyword>
<accession>A0A1F5I0W7</accession>
<evidence type="ECO:0000313" key="10">
    <source>
        <dbReference type="EMBL" id="OGE09895.1"/>
    </source>
</evidence>
<evidence type="ECO:0000256" key="7">
    <source>
        <dbReference type="SAM" id="Phobius"/>
    </source>
</evidence>
<evidence type="ECO:0000313" key="11">
    <source>
        <dbReference type="Proteomes" id="UP000179227"/>
    </source>
</evidence>
<dbReference type="InterPro" id="IPR003838">
    <property type="entry name" value="ABC3_permease_C"/>
</dbReference>
<dbReference type="STRING" id="1797729.A3A60_04890"/>
<evidence type="ECO:0008006" key="12">
    <source>
        <dbReference type="Google" id="ProtNLM"/>
    </source>
</evidence>
<evidence type="ECO:0000256" key="6">
    <source>
        <dbReference type="ARBA" id="ARBA00038076"/>
    </source>
</evidence>
<dbReference type="Pfam" id="PF12704">
    <property type="entry name" value="MacB_PCD"/>
    <property type="match status" value="1"/>
</dbReference>
<keyword evidence="3 7" id="KW-0812">Transmembrane</keyword>
<evidence type="ECO:0000256" key="5">
    <source>
        <dbReference type="ARBA" id="ARBA00023136"/>
    </source>
</evidence>
<dbReference type="PANTHER" id="PTHR30572">
    <property type="entry name" value="MEMBRANE COMPONENT OF TRANSPORTER-RELATED"/>
    <property type="match status" value="1"/>
</dbReference>
<comment type="subcellular location">
    <subcellularLocation>
        <location evidence="1">Cell membrane</location>
        <topology evidence="1">Multi-pass membrane protein</topology>
    </subcellularLocation>
</comment>
<organism evidence="10 11">
    <name type="scientific">Candidatus Curtissbacteria bacterium RIFCSPLOWO2_01_FULL_42_26</name>
    <dbReference type="NCBI Taxonomy" id="1797729"/>
    <lineage>
        <taxon>Bacteria</taxon>
        <taxon>Candidatus Curtissiibacteriota</taxon>
    </lineage>
</organism>
<evidence type="ECO:0000256" key="2">
    <source>
        <dbReference type="ARBA" id="ARBA00022475"/>
    </source>
</evidence>
<dbReference type="EMBL" id="MFBS01000016">
    <property type="protein sequence ID" value="OGE09895.1"/>
    <property type="molecule type" value="Genomic_DNA"/>
</dbReference>
<dbReference type="Proteomes" id="UP000179227">
    <property type="component" value="Unassembled WGS sequence"/>
</dbReference>
<dbReference type="PANTHER" id="PTHR30572:SF4">
    <property type="entry name" value="ABC TRANSPORTER PERMEASE YTRF"/>
    <property type="match status" value="1"/>
</dbReference>
<comment type="caution">
    <text evidence="10">The sequence shown here is derived from an EMBL/GenBank/DDBJ whole genome shotgun (WGS) entry which is preliminary data.</text>
</comment>
<proteinExistence type="inferred from homology"/>
<comment type="similarity">
    <text evidence="6">Belongs to the ABC-4 integral membrane protein family.</text>
</comment>
<feature type="transmembrane region" description="Helical" evidence="7">
    <location>
        <begin position="268"/>
        <end position="297"/>
    </location>
</feature>
<feature type="transmembrane region" description="Helical" evidence="7">
    <location>
        <begin position="21"/>
        <end position="45"/>
    </location>
</feature>
<dbReference type="GO" id="GO:0022857">
    <property type="term" value="F:transmembrane transporter activity"/>
    <property type="evidence" value="ECO:0007669"/>
    <property type="project" value="TreeGrafter"/>
</dbReference>
<dbReference type="AlphaFoldDB" id="A0A1F5I0W7"/>
<evidence type="ECO:0000259" key="9">
    <source>
        <dbReference type="Pfam" id="PF12704"/>
    </source>
</evidence>
<sequence>MNPVELFEISIEAIRTNKLRSVLTALGVIIGVASIILLISISAGLQGFISSQFEKLGANSLFIIPGKLEGSFGGPPRTVNKLTFNLVERLEREKSSAIVDVSPFIEIAVTARYKNESKVTSLDGVKESYFVYSGIKAEKGRVFREGENEVARRVAVVGTTLARDLYKADNPIDKTISISNKSFVVIGVLEPQGNVGGVDIDNLVLIPLNSARKLTGTDQVNSVLVRTTSTDTIPQAKEQVDKILRRTLGEDDYTILSQEQLLSSILQILGVLTAALGGIAAISLVVGGIGISNIMLVSVTERTREIGLRKAVGATNKAILSQFLTESVILSLGGGIVGVFVGYVGSLALSNFLETTVPVWAVLLGLGFSTLVGVVFGTFPAIRASRLEPIEALRHE</sequence>
<dbReference type="Pfam" id="PF02687">
    <property type="entry name" value="FtsX"/>
    <property type="match status" value="1"/>
</dbReference>
<dbReference type="GO" id="GO:0005886">
    <property type="term" value="C:plasma membrane"/>
    <property type="evidence" value="ECO:0007669"/>
    <property type="project" value="UniProtKB-SubCell"/>
</dbReference>
<evidence type="ECO:0000256" key="4">
    <source>
        <dbReference type="ARBA" id="ARBA00022989"/>
    </source>
</evidence>
<reference evidence="10 11" key="1">
    <citation type="journal article" date="2016" name="Nat. Commun.">
        <title>Thousands of microbial genomes shed light on interconnected biogeochemical processes in an aquifer system.</title>
        <authorList>
            <person name="Anantharaman K."/>
            <person name="Brown C.T."/>
            <person name="Hug L.A."/>
            <person name="Sharon I."/>
            <person name="Castelle C.J."/>
            <person name="Probst A.J."/>
            <person name="Thomas B.C."/>
            <person name="Singh A."/>
            <person name="Wilkins M.J."/>
            <person name="Karaoz U."/>
            <person name="Brodie E.L."/>
            <person name="Williams K.H."/>
            <person name="Hubbard S.S."/>
            <person name="Banfield J.F."/>
        </authorList>
    </citation>
    <scope>NUCLEOTIDE SEQUENCE [LARGE SCALE GENOMIC DNA]</scope>
</reference>
<feature type="domain" description="MacB-like periplasmic core" evidence="9">
    <location>
        <begin position="21"/>
        <end position="242"/>
    </location>
</feature>
<dbReference type="InterPro" id="IPR025857">
    <property type="entry name" value="MacB_PCD"/>
</dbReference>
<name>A0A1F5I0W7_9BACT</name>
<evidence type="ECO:0000259" key="8">
    <source>
        <dbReference type="Pfam" id="PF02687"/>
    </source>
</evidence>
<protein>
    <recommendedName>
        <fullName evidence="12">Multidrug ABC transporter substrate-binding protein</fullName>
    </recommendedName>
</protein>
<feature type="transmembrane region" description="Helical" evidence="7">
    <location>
        <begin position="318"/>
        <end position="345"/>
    </location>
</feature>
<feature type="transmembrane region" description="Helical" evidence="7">
    <location>
        <begin position="357"/>
        <end position="379"/>
    </location>
</feature>